<feature type="region of interest" description="Disordered" evidence="6">
    <location>
        <begin position="967"/>
        <end position="1063"/>
    </location>
</feature>
<dbReference type="GO" id="GO:0016757">
    <property type="term" value="F:glycosyltransferase activity"/>
    <property type="evidence" value="ECO:0007669"/>
    <property type="project" value="UniProtKB-KW"/>
</dbReference>
<evidence type="ECO:0000259" key="7">
    <source>
        <dbReference type="PROSITE" id="PS51154"/>
    </source>
</evidence>
<feature type="compositionally biased region" description="Basic and acidic residues" evidence="6">
    <location>
        <begin position="1197"/>
        <end position="1214"/>
    </location>
</feature>
<sequence length="1214" mass="132129">MALAPGQEPAGTSSTSTSISGIPVTRPQKELLNINSVMETFINTLEQRGVTVEQSTLHTDNITVTAGDAETGRQCLRSVIYTETLTLDGQQGMPSALQGLIDRFPSQMAYDVDASQNKVDVAFLEEISGEVLPVLQELKTPRQCVPLPDYLAGFLRGNLQNIRAYFSSQLSGGVDVGLDVHEDSQGRCFLRYRCEPDRDSAIRKVLTSMLPLFWFKQVTASRALGLFLTNSDAGKQRVKAIEDKRRCKINVEATTEHLLLTSRSPQGHRVMLCEGNMAASESDVIVLPLAEGQQEWPPVHRCILERALMDSSVGKYRPRVGLPPKKMTLSLVCQLPTGQNQRAIIMYIPAGDHDQFAQLVSQAVKEALNTARDARIGLCLPLKIRDDTSVEDTWRVLLQSIVDNCDTNYPLSMVKVYVDPGTECPDMKEFFGQNKWTFDAGEQDFMDRVNVVIGDIFDAKLIQADAVVNSTDPGLKHTQGQVSKLLLEKAGPSLTSQRKALFPGGIQNQVIAITDAFNLQQFKHVFHVVLEQLLWDASHEETLLEGLRSRVEACLRMASVLGLKSIAFPALATGNLRYPANKEAKTVLQTTKDFFAHMPHSSLQHVTFVCYDKNMDVAKIFKAEETAYRYARRSSPACVEECRYTVSKRQVQVIKGDPLSHLCTADLLIIADPPAKGTAEQYREGAKQGCSVHPVKPEGKLANKIRDIVQSSLHRSVQINLDTFDARHVDDVVSGAERGLSSARNVHILIIVVSSSQTLTQICNKSSRNRDSQPPAPAAIPFNASDRATVGICGELDGVTAAASEVKNTDVPEDYKEAETHNVHPVFLDQREESESASGGQTQGGTGRDGAATSARQQDEECATTIPPGVEFPQLMQLAEAMKAGQVSVNLKLSATGFNRITTNRGNLPLANRIIQETIARWPGATAPQATHPDQPVSSPQTGDGQTMDFTQSAGSDTIRAAIQSTKATSSWGFDKNVTPSGDQVDSTATQDPHPDNGFSLLDTPTDAGTDTTGDSSAASKQPGQTDDESFDVISGASADENSKASTPGTADVAGRSSHPFDTQSLRTEIVQLTSEQFSMLEQSYDSRAEEIEADVSLLPDEKKVVISAGDYRSLERATHKVKVKAGKVRPRSKERADERSARARLNLGTIAQSANPVPTNPPIQMTTYSMTQHPTSDDSTRTAMENPTASGQLHDAQGEVRDSHAGQPASRKD</sequence>
<dbReference type="PANTHER" id="PTHR14453">
    <property type="entry name" value="PARP/ZINC FINGER CCCH TYPE DOMAIN CONTAINING PROTEIN"/>
    <property type="match status" value="1"/>
</dbReference>
<feature type="compositionally biased region" description="Polar residues" evidence="6">
    <location>
        <begin position="967"/>
        <end position="991"/>
    </location>
</feature>
<dbReference type="GO" id="GO:0003714">
    <property type="term" value="F:transcription corepressor activity"/>
    <property type="evidence" value="ECO:0007669"/>
    <property type="project" value="TreeGrafter"/>
</dbReference>
<comment type="caution">
    <text evidence="8">The sequence shown here is derived from an EMBL/GenBank/DDBJ whole genome shotgun (WGS) entry which is preliminary data.</text>
</comment>
<dbReference type="EMBL" id="JBAMIC010000003">
    <property type="protein sequence ID" value="KAK7109396.1"/>
    <property type="molecule type" value="Genomic_DNA"/>
</dbReference>
<dbReference type="GO" id="GO:0005634">
    <property type="term" value="C:nucleus"/>
    <property type="evidence" value="ECO:0007669"/>
    <property type="project" value="UniProtKB-SubCell"/>
</dbReference>
<keyword evidence="3" id="KW-0808">Transferase</keyword>
<feature type="region of interest" description="Disordered" evidence="6">
    <location>
        <begin position="926"/>
        <end position="952"/>
    </location>
</feature>
<dbReference type="InterPro" id="IPR043472">
    <property type="entry name" value="Macro_dom-like"/>
</dbReference>
<evidence type="ECO:0000313" key="8">
    <source>
        <dbReference type="EMBL" id="KAK7109396.1"/>
    </source>
</evidence>
<comment type="subcellular location">
    <subcellularLocation>
        <location evidence="1">Nucleus</location>
    </subcellularLocation>
</comment>
<dbReference type="AlphaFoldDB" id="A0AAN9GIK6"/>
<dbReference type="SMART" id="SM00506">
    <property type="entry name" value="A1pp"/>
    <property type="match status" value="1"/>
</dbReference>
<feature type="compositionally biased region" description="Polar residues" evidence="6">
    <location>
        <begin position="1153"/>
        <end position="1175"/>
    </location>
</feature>
<dbReference type="GO" id="GO:0010629">
    <property type="term" value="P:negative regulation of gene expression"/>
    <property type="evidence" value="ECO:0007669"/>
    <property type="project" value="TreeGrafter"/>
</dbReference>
<protein>
    <recommendedName>
        <fullName evidence="7">Macro domain-containing protein</fullName>
    </recommendedName>
</protein>
<feature type="compositionally biased region" description="Polar residues" evidence="6">
    <location>
        <begin position="936"/>
        <end position="952"/>
    </location>
</feature>
<feature type="compositionally biased region" description="Low complexity" evidence="6">
    <location>
        <begin position="1006"/>
        <end position="1020"/>
    </location>
</feature>
<evidence type="ECO:0000256" key="2">
    <source>
        <dbReference type="ARBA" id="ARBA00022676"/>
    </source>
</evidence>
<organism evidence="8 9">
    <name type="scientific">Littorina saxatilis</name>
    <dbReference type="NCBI Taxonomy" id="31220"/>
    <lineage>
        <taxon>Eukaryota</taxon>
        <taxon>Metazoa</taxon>
        <taxon>Spiralia</taxon>
        <taxon>Lophotrochozoa</taxon>
        <taxon>Mollusca</taxon>
        <taxon>Gastropoda</taxon>
        <taxon>Caenogastropoda</taxon>
        <taxon>Littorinimorpha</taxon>
        <taxon>Littorinoidea</taxon>
        <taxon>Littorinidae</taxon>
        <taxon>Littorina</taxon>
    </lineage>
</organism>
<feature type="compositionally biased region" description="Low complexity" evidence="6">
    <location>
        <begin position="11"/>
        <end position="22"/>
    </location>
</feature>
<feature type="region of interest" description="Disordered" evidence="6">
    <location>
        <begin position="1153"/>
        <end position="1214"/>
    </location>
</feature>
<keyword evidence="2" id="KW-0328">Glycosyltransferase</keyword>
<evidence type="ECO:0000256" key="5">
    <source>
        <dbReference type="ARBA" id="ARBA00023242"/>
    </source>
</evidence>
<dbReference type="PROSITE" id="PS51154">
    <property type="entry name" value="MACRO"/>
    <property type="match status" value="1"/>
</dbReference>
<dbReference type="Gene3D" id="3.40.220.10">
    <property type="entry name" value="Leucine Aminopeptidase, subunit E, domain 1"/>
    <property type="match status" value="1"/>
</dbReference>
<keyword evidence="5" id="KW-0539">Nucleus</keyword>
<keyword evidence="4" id="KW-0520">NAD</keyword>
<name>A0AAN9GIK6_9CAEN</name>
<evidence type="ECO:0000256" key="3">
    <source>
        <dbReference type="ARBA" id="ARBA00022679"/>
    </source>
</evidence>
<feature type="region of interest" description="Disordered" evidence="6">
    <location>
        <begin position="827"/>
        <end position="861"/>
    </location>
</feature>
<evidence type="ECO:0000313" key="9">
    <source>
        <dbReference type="Proteomes" id="UP001374579"/>
    </source>
</evidence>
<proteinExistence type="predicted"/>
<dbReference type="InterPro" id="IPR002589">
    <property type="entry name" value="Macro_dom"/>
</dbReference>
<evidence type="ECO:0000256" key="1">
    <source>
        <dbReference type="ARBA" id="ARBA00004123"/>
    </source>
</evidence>
<accession>A0AAN9GIK6</accession>
<feature type="region of interest" description="Disordered" evidence="6">
    <location>
        <begin position="1"/>
        <end position="24"/>
    </location>
</feature>
<feature type="domain" description="Macro" evidence="7">
    <location>
        <begin position="436"/>
        <end position="627"/>
    </location>
</feature>
<reference evidence="8 9" key="1">
    <citation type="submission" date="2024-02" db="EMBL/GenBank/DDBJ databases">
        <title>Chromosome-scale genome assembly of the rough periwinkle Littorina saxatilis.</title>
        <authorList>
            <person name="De Jode A."/>
            <person name="Faria R."/>
            <person name="Formenti G."/>
            <person name="Sims Y."/>
            <person name="Smith T.P."/>
            <person name="Tracey A."/>
            <person name="Wood J.M.D."/>
            <person name="Zagrodzka Z.B."/>
            <person name="Johannesson K."/>
            <person name="Butlin R.K."/>
            <person name="Leder E.H."/>
        </authorList>
    </citation>
    <scope>NUCLEOTIDE SEQUENCE [LARGE SCALE GENOMIC DNA]</scope>
    <source>
        <strain evidence="8">Snail1</strain>
        <tissue evidence="8">Muscle</tissue>
    </source>
</reference>
<dbReference type="SUPFAM" id="SSF52949">
    <property type="entry name" value="Macro domain-like"/>
    <property type="match status" value="1"/>
</dbReference>
<evidence type="ECO:0000256" key="6">
    <source>
        <dbReference type="SAM" id="MobiDB-lite"/>
    </source>
</evidence>
<dbReference type="InterPro" id="IPR052056">
    <property type="entry name" value="Mono-ARTD/PARP"/>
</dbReference>
<keyword evidence="9" id="KW-1185">Reference proteome</keyword>
<feature type="compositionally biased region" description="Polar residues" evidence="6">
    <location>
        <begin position="1182"/>
        <end position="1192"/>
    </location>
</feature>
<gene>
    <name evidence="8" type="ORF">V1264_013444</name>
</gene>
<dbReference type="Pfam" id="PF01661">
    <property type="entry name" value="Macro"/>
    <property type="match status" value="1"/>
</dbReference>
<evidence type="ECO:0000256" key="4">
    <source>
        <dbReference type="ARBA" id="ARBA00023027"/>
    </source>
</evidence>
<dbReference type="PANTHER" id="PTHR14453:SF67">
    <property type="entry name" value="POLY [ADP-RIBOSE] POLYMERASE"/>
    <property type="match status" value="1"/>
</dbReference>
<dbReference type="GO" id="GO:0005737">
    <property type="term" value="C:cytoplasm"/>
    <property type="evidence" value="ECO:0007669"/>
    <property type="project" value="TreeGrafter"/>
</dbReference>
<dbReference type="Proteomes" id="UP001374579">
    <property type="component" value="Unassembled WGS sequence"/>
</dbReference>